<dbReference type="PANTHER" id="PTHR10655">
    <property type="entry name" value="LYSOPHOSPHOLIPASE-RELATED"/>
    <property type="match status" value="1"/>
</dbReference>
<feature type="domain" description="Phospholipase/carboxylesterase/thioesterase" evidence="4">
    <location>
        <begin position="8"/>
        <end position="221"/>
    </location>
</feature>
<evidence type="ECO:0000256" key="2">
    <source>
        <dbReference type="ARBA" id="ARBA00012423"/>
    </source>
</evidence>
<reference evidence="5" key="1">
    <citation type="submission" date="2021-12" db="EMBL/GenBank/DDBJ databases">
        <authorList>
            <person name="King R."/>
        </authorList>
    </citation>
    <scope>NUCLEOTIDE SEQUENCE</scope>
</reference>
<evidence type="ECO:0000256" key="3">
    <source>
        <dbReference type="ARBA" id="ARBA00022801"/>
    </source>
</evidence>
<dbReference type="GO" id="GO:0008474">
    <property type="term" value="F:palmitoyl-(protein) hydrolase activity"/>
    <property type="evidence" value="ECO:0007669"/>
    <property type="project" value="UniProtKB-EC"/>
</dbReference>
<dbReference type="PANTHER" id="PTHR10655:SF17">
    <property type="entry name" value="LYSOPHOSPHOLIPASE-LIKE PROTEIN 1"/>
    <property type="match status" value="1"/>
</dbReference>
<dbReference type="Pfam" id="PF02230">
    <property type="entry name" value="Abhydrolase_2"/>
    <property type="match status" value="1"/>
</dbReference>
<dbReference type="Proteomes" id="UP001154078">
    <property type="component" value="Chromosome 7"/>
</dbReference>
<evidence type="ECO:0000313" key="6">
    <source>
        <dbReference type="Proteomes" id="UP001154078"/>
    </source>
</evidence>
<dbReference type="OrthoDB" id="2418081at2759"/>
<proteinExistence type="inferred from homology"/>
<evidence type="ECO:0000256" key="1">
    <source>
        <dbReference type="ARBA" id="ARBA00006499"/>
    </source>
</evidence>
<dbReference type="EC" id="3.1.2.22" evidence="2"/>
<organism evidence="5 6">
    <name type="scientific">Brassicogethes aeneus</name>
    <name type="common">Rape pollen beetle</name>
    <name type="synonym">Meligethes aeneus</name>
    <dbReference type="NCBI Taxonomy" id="1431903"/>
    <lineage>
        <taxon>Eukaryota</taxon>
        <taxon>Metazoa</taxon>
        <taxon>Ecdysozoa</taxon>
        <taxon>Arthropoda</taxon>
        <taxon>Hexapoda</taxon>
        <taxon>Insecta</taxon>
        <taxon>Pterygota</taxon>
        <taxon>Neoptera</taxon>
        <taxon>Endopterygota</taxon>
        <taxon>Coleoptera</taxon>
        <taxon>Polyphaga</taxon>
        <taxon>Cucujiformia</taxon>
        <taxon>Nitidulidae</taxon>
        <taxon>Meligethinae</taxon>
        <taxon>Brassicogethes</taxon>
    </lineage>
</organism>
<dbReference type="GO" id="GO:0005737">
    <property type="term" value="C:cytoplasm"/>
    <property type="evidence" value="ECO:0007669"/>
    <property type="project" value="TreeGrafter"/>
</dbReference>
<sequence>MSLGPLHVVKQSNKLCSGAVIFLHGSGDTGQGVLNWVKFLVGDNFSLPHVKFLFPTAPLRPYTPLRGELSHVWFDRLDITPEVPEHEETLNSVGGEINKIIEDVVKSGVPLDRIIVGGFSMGGALALHTGYRYTPGLPGVFTLSSFLNKNSLVYKELKSKETKLFMCHGDRDTLVPIEWGIETYKELDKLGIDVNFNRFKNTMHELKKREILDLFEWIQTIIPPLPNDN</sequence>
<keyword evidence="6" id="KW-1185">Reference proteome</keyword>
<dbReference type="AlphaFoldDB" id="A0A9P0BBN5"/>
<evidence type="ECO:0000259" key="4">
    <source>
        <dbReference type="Pfam" id="PF02230"/>
    </source>
</evidence>
<evidence type="ECO:0000313" key="5">
    <source>
        <dbReference type="EMBL" id="CAH0560052.1"/>
    </source>
</evidence>
<accession>A0A9P0BBN5</accession>
<name>A0A9P0BBN5_BRAAE</name>
<dbReference type="EMBL" id="OV121138">
    <property type="protein sequence ID" value="CAH0560052.1"/>
    <property type="molecule type" value="Genomic_DNA"/>
</dbReference>
<dbReference type="InterPro" id="IPR003140">
    <property type="entry name" value="PLipase/COase/thioEstase"/>
</dbReference>
<keyword evidence="3" id="KW-0378">Hydrolase</keyword>
<protein>
    <recommendedName>
        <fullName evidence="2">palmitoyl-protein hydrolase</fullName>
        <ecNumber evidence="2">3.1.2.22</ecNumber>
    </recommendedName>
</protein>
<dbReference type="GO" id="GO:0052689">
    <property type="term" value="F:carboxylic ester hydrolase activity"/>
    <property type="evidence" value="ECO:0007669"/>
    <property type="project" value="TreeGrafter"/>
</dbReference>
<dbReference type="InterPro" id="IPR050565">
    <property type="entry name" value="LYPA1-2/EST-like"/>
</dbReference>
<dbReference type="Gene3D" id="3.40.50.1820">
    <property type="entry name" value="alpha/beta hydrolase"/>
    <property type="match status" value="1"/>
</dbReference>
<gene>
    <name evidence="5" type="ORF">MELIAE_LOCUS9883</name>
</gene>
<comment type="similarity">
    <text evidence="1">Belongs to the AB hydrolase superfamily. AB hydrolase 2 family.</text>
</comment>
<dbReference type="InterPro" id="IPR029058">
    <property type="entry name" value="AB_hydrolase_fold"/>
</dbReference>
<dbReference type="SUPFAM" id="SSF53474">
    <property type="entry name" value="alpha/beta-Hydrolases"/>
    <property type="match status" value="1"/>
</dbReference>